<dbReference type="InterPro" id="IPR017452">
    <property type="entry name" value="GPCR_Rhodpsn_7TM"/>
</dbReference>
<feature type="transmembrane region" description="Helical" evidence="11">
    <location>
        <begin position="103"/>
        <end position="124"/>
    </location>
</feature>
<dbReference type="PANTHER" id="PTHR24248">
    <property type="entry name" value="ADRENERGIC RECEPTOR-RELATED G-PROTEIN COUPLED RECEPTOR"/>
    <property type="match status" value="1"/>
</dbReference>
<keyword evidence="3 10" id="KW-0812">Transmembrane</keyword>
<keyword evidence="4 11" id="KW-1133">Transmembrane helix</keyword>
<comment type="similarity">
    <text evidence="10">Belongs to the G-protein coupled receptor 1 family.</text>
</comment>
<evidence type="ECO:0000256" key="4">
    <source>
        <dbReference type="ARBA" id="ARBA00022989"/>
    </source>
</evidence>
<evidence type="ECO:0000256" key="7">
    <source>
        <dbReference type="ARBA" id="ARBA00023157"/>
    </source>
</evidence>
<dbReference type="InterPro" id="IPR000276">
    <property type="entry name" value="GPCR_Rhodpsn"/>
</dbReference>
<dbReference type="GO" id="GO:0005886">
    <property type="term" value="C:plasma membrane"/>
    <property type="evidence" value="ECO:0007669"/>
    <property type="project" value="UniProtKB-SubCell"/>
</dbReference>
<evidence type="ECO:0000259" key="12">
    <source>
        <dbReference type="PROSITE" id="PS50262"/>
    </source>
</evidence>
<dbReference type="AlphaFoldDB" id="A0A193KUJ6"/>
<dbReference type="SUPFAM" id="SSF81321">
    <property type="entry name" value="Family A G protein-coupled receptor-like"/>
    <property type="match status" value="1"/>
</dbReference>
<evidence type="ECO:0000256" key="11">
    <source>
        <dbReference type="SAM" id="Phobius"/>
    </source>
</evidence>
<feature type="domain" description="G-protein coupled receptors family 1 profile" evidence="12">
    <location>
        <begin position="44"/>
        <end position="567"/>
    </location>
</feature>
<feature type="transmembrane region" description="Helical" evidence="11">
    <location>
        <begin position="145"/>
        <end position="164"/>
    </location>
</feature>
<name>A0A193KUJ6_SCHMD</name>
<organism evidence="13">
    <name type="scientific">Schmidtea mediterranea</name>
    <name type="common">Freshwater planarian flatworm</name>
    <dbReference type="NCBI Taxonomy" id="79327"/>
    <lineage>
        <taxon>Eukaryota</taxon>
        <taxon>Metazoa</taxon>
        <taxon>Spiralia</taxon>
        <taxon>Lophotrochozoa</taxon>
        <taxon>Platyhelminthes</taxon>
        <taxon>Rhabditophora</taxon>
        <taxon>Seriata</taxon>
        <taxon>Tricladida</taxon>
        <taxon>Continenticola</taxon>
        <taxon>Geoplanoidea</taxon>
        <taxon>Dugesiidae</taxon>
        <taxon>Schmidtea</taxon>
    </lineage>
</organism>
<dbReference type="PANTHER" id="PTHR24248:SF125">
    <property type="entry name" value="DOPAMINE D2-LIKE RECEPTOR"/>
    <property type="match status" value="1"/>
</dbReference>
<feature type="transmembrane region" description="Helical" evidence="11">
    <location>
        <begin position="551"/>
        <end position="570"/>
    </location>
</feature>
<dbReference type="PRINTS" id="PR00237">
    <property type="entry name" value="GPCRRHODOPSN"/>
</dbReference>
<evidence type="ECO:0000256" key="2">
    <source>
        <dbReference type="ARBA" id="ARBA00022475"/>
    </source>
</evidence>
<feature type="transmembrane region" description="Helical" evidence="11">
    <location>
        <begin position="64"/>
        <end position="83"/>
    </location>
</feature>
<feature type="transmembrane region" description="Helical" evidence="11">
    <location>
        <begin position="504"/>
        <end position="527"/>
    </location>
</feature>
<evidence type="ECO:0000256" key="9">
    <source>
        <dbReference type="ARBA" id="ARBA00023224"/>
    </source>
</evidence>
<protein>
    <submittedName>
        <fullName evidence="13">GCR087</fullName>
    </submittedName>
</protein>
<dbReference type="SMART" id="SM01381">
    <property type="entry name" value="7TM_GPCR_Srsx"/>
    <property type="match status" value="1"/>
</dbReference>
<evidence type="ECO:0000256" key="8">
    <source>
        <dbReference type="ARBA" id="ARBA00023170"/>
    </source>
</evidence>
<evidence type="ECO:0000256" key="6">
    <source>
        <dbReference type="ARBA" id="ARBA00023136"/>
    </source>
</evidence>
<dbReference type="GO" id="GO:0045202">
    <property type="term" value="C:synapse"/>
    <property type="evidence" value="ECO:0007669"/>
    <property type="project" value="GOC"/>
</dbReference>
<gene>
    <name evidence="13" type="primary">gcr087</name>
</gene>
<keyword evidence="2" id="KW-1003">Cell membrane</keyword>
<keyword evidence="6 11" id="KW-0472">Membrane</keyword>
<keyword evidence="7" id="KW-1015">Disulfide bond</keyword>
<evidence type="ECO:0000256" key="3">
    <source>
        <dbReference type="ARBA" id="ARBA00022692"/>
    </source>
</evidence>
<dbReference type="EMBL" id="KX018893">
    <property type="protein sequence ID" value="ANO39054.1"/>
    <property type="molecule type" value="mRNA"/>
</dbReference>
<reference evidence="13" key="1">
    <citation type="journal article" date="2016" name="PLoS Biol.">
        <title>GPCRs Direct Germline Development and Somatic Gonad Function in Planarians.</title>
        <authorList>
            <person name="Saberi A."/>
            <person name="Jamal A."/>
            <person name="Beets I."/>
            <person name="Schoofs L."/>
            <person name="Newmark P.A."/>
        </authorList>
    </citation>
    <scope>NUCLEOTIDE SEQUENCE</scope>
</reference>
<dbReference type="PROSITE" id="PS50262">
    <property type="entry name" value="G_PROTEIN_RECEP_F1_2"/>
    <property type="match status" value="1"/>
</dbReference>
<dbReference type="FunFam" id="1.20.1070.10:FF:000523">
    <property type="entry name" value="5-hydroxytryptamine receptor 2B"/>
    <property type="match status" value="1"/>
</dbReference>
<comment type="subcellular location">
    <subcellularLocation>
        <location evidence="1">Cell membrane</location>
        <topology evidence="1">Multi-pass membrane protein</topology>
    </subcellularLocation>
</comment>
<accession>A0A193KUJ6</accession>
<dbReference type="PROSITE" id="PS00237">
    <property type="entry name" value="G_PROTEIN_RECEP_F1_1"/>
    <property type="match status" value="1"/>
</dbReference>
<evidence type="ECO:0000256" key="5">
    <source>
        <dbReference type="ARBA" id="ARBA00023040"/>
    </source>
</evidence>
<evidence type="ECO:0000256" key="1">
    <source>
        <dbReference type="ARBA" id="ARBA00004651"/>
    </source>
</evidence>
<keyword evidence="8 10" id="KW-0675">Receptor</keyword>
<evidence type="ECO:0000256" key="10">
    <source>
        <dbReference type="RuleBase" id="RU000688"/>
    </source>
</evidence>
<keyword evidence="9 10" id="KW-0807">Transducer</keyword>
<sequence length="585" mass="67620">MRSDNQYHLNSSGNGSEFHFFSSKPYRRYWLLSLLLFPVLTIFGNLLVVLSVIREKNLRNATNYFIVSLALADISLAIMVMPLCVWMEVTGGFWEYTELLCDIFIMLDVMFSTASIMNLAAISIDRYFAVTQPLKYSRHNNFTRVYITIAITWVLSFFIALPIACGLNNTTKRHTNECRFNNSNFIILSSLGSFYIPAVILLILYYRIFKVIQIRGKRNSEFNKGRIIHNNNSISNNNHYSNSNNNNTSIYSMTKNETDLEKENHSNIKISLKNSLIKDKFFHYKDSPTEFRKTLSSYPSSSSTNTSDIIINTIAFGAAHLMISPIILPKLENRSKTIIKIQESDKETIYIPEELNSDCDSSTALSNEEGFVPEFTERINKEKLRQYLELTKNCQTNHGIFDNRLGMKKFRIYQKYRIKLIKKGIPIEQVHNLAIKRVKSKKSAFYSISSFRGSGLKFNSSIRQKFNRKTFTKSLRMISFKSIRKRKQTEKSSAKREKKATKTLVIVLVIFLVCWVPFFTLNITQAFCLKFDDSSKPTFICTLISSEVGSVTVWLGYINSFLNPIIYTIFNIEFRRAFTKLLHLS</sequence>
<dbReference type="Gene3D" id="1.20.1070.10">
    <property type="entry name" value="Rhodopsin 7-helix transmembrane proteins"/>
    <property type="match status" value="2"/>
</dbReference>
<dbReference type="GO" id="GO:0004930">
    <property type="term" value="F:G protein-coupled receptor activity"/>
    <property type="evidence" value="ECO:0007669"/>
    <property type="project" value="UniProtKB-KW"/>
</dbReference>
<feature type="transmembrane region" description="Helical" evidence="11">
    <location>
        <begin position="184"/>
        <end position="208"/>
    </location>
</feature>
<feature type="transmembrane region" description="Helical" evidence="11">
    <location>
        <begin position="29"/>
        <end position="52"/>
    </location>
</feature>
<keyword evidence="5 10" id="KW-0297">G-protein coupled receptor</keyword>
<evidence type="ECO:0000313" key="13">
    <source>
        <dbReference type="EMBL" id="ANO39054.1"/>
    </source>
</evidence>
<dbReference type="Pfam" id="PF00001">
    <property type="entry name" value="7tm_1"/>
    <property type="match status" value="1"/>
</dbReference>
<proteinExistence type="evidence at transcript level"/>
<dbReference type="GO" id="GO:0001591">
    <property type="term" value="F:dopamine neurotransmitter receptor activity, coupled via Gi/Go"/>
    <property type="evidence" value="ECO:0007669"/>
    <property type="project" value="TreeGrafter"/>
</dbReference>